<proteinExistence type="predicted"/>
<comment type="subcellular location">
    <subcellularLocation>
        <location evidence="1">Golgi apparatus</location>
    </subcellularLocation>
</comment>
<dbReference type="PANTHER" id="PTHR18921:SF2">
    <property type="entry name" value="THYROID RECEPTOR-INTERACTING PROTEIN 11"/>
    <property type="match status" value="1"/>
</dbReference>
<feature type="coiled-coil region" evidence="4">
    <location>
        <begin position="461"/>
        <end position="684"/>
    </location>
</feature>
<dbReference type="GO" id="GO:0005794">
    <property type="term" value="C:Golgi apparatus"/>
    <property type="evidence" value="ECO:0007669"/>
    <property type="project" value="UniProtKB-SubCell"/>
</dbReference>
<dbReference type="GO" id="GO:0031267">
    <property type="term" value="F:small GTPase binding"/>
    <property type="evidence" value="ECO:0007669"/>
    <property type="project" value="TreeGrafter"/>
</dbReference>
<dbReference type="KEGG" id="dpa:109533192"/>
<dbReference type="InterPro" id="IPR000237">
    <property type="entry name" value="GRIP_dom"/>
</dbReference>
<keyword evidence="3 4" id="KW-0175">Coiled coil</keyword>
<feature type="coiled-coil region" evidence="4">
    <location>
        <begin position="1245"/>
        <end position="1286"/>
    </location>
</feature>
<feature type="coiled-coil region" evidence="4">
    <location>
        <begin position="271"/>
        <end position="406"/>
    </location>
</feature>
<feature type="coiled-coil region" evidence="4">
    <location>
        <begin position="39"/>
        <end position="66"/>
    </location>
</feature>
<dbReference type="PROSITE" id="PS50913">
    <property type="entry name" value="GRIP"/>
    <property type="match status" value="1"/>
</dbReference>
<feature type="compositionally biased region" description="Polar residues" evidence="5">
    <location>
        <begin position="1393"/>
        <end position="1408"/>
    </location>
</feature>
<evidence type="ECO:0000256" key="3">
    <source>
        <dbReference type="ARBA" id="ARBA00023054"/>
    </source>
</evidence>
<feature type="coiled-coil region" evidence="4">
    <location>
        <begin position="101"/>
        <end position="217"/>
    </location>
</feature>
<dbReference type="GeneID" id="109533192"/>
<sequence>MSGWLNFNESINTIKGQISNFATNVLADDAEDEPRESTIEDYQRLCSQKDLEIEHLKKENEKLKNHSRISGQTNGEPNDNNWDWTTPEITVEEQNAPHDDIANLKDAIKQLENERNHLLDQLEQLDIENQQNLSELVKIREKLQDENTELRDKNAQLKQQNRSLVSKEEKLNKIIENLEAKAPTKQNGVPEELEAKLEQATKELAVFQSVNETLQKTLENTKKGFETELSEVLQKLKKSELDTKAMHSELQAAEQFVEAAEVKRQADAENCQKLEFILESYEKQVTTLKSELANIKNVKEPDSAIEKLCQQLQVDLNTASQNVANLENQKAKLIADLELHESEFKHKLEQLELQLKVKTEELSSLKMHTNINSPETGINSPYQDQISKLQEQNKALQQELENFNQAWDSMHVMYINTIHNFISKHIDPSVIPGEPSPDFFAGEDPQLTEFINKIDNIFKILLEYKEKCESLEKALMEASNEKTNILNEKYTEIEKLIQNSEILSEEVIKKGETIKEFESEVSQLIESNDLLLSELDSYKTSNLQTISESNEDSMILLENCLENANKRIEELEDIIDTGKKTENEIADTSIEDKVAKKQDDYQELLNSFDELKLDYDEVAEKLKKANEKVRLVEADNEELKTALDKIKGEFENTDYQLSEANIYIESLKEELTTAEAEARKLHQENAEHRTYDMNHIDAKEQLNEIKEKWINEESLRRDLESQVKNLTERLQNLKVTETSLKLQYDTLQKEYAANEEAKGNLEQSLASAKTSITDYENNYTELLQKYDAILLRCEELSTLLHEKDIEIINIKGLEEQNRKLEQLAKDNSVKLELCETVPQLIAEKDVQIANSLARVRELELESAALQGLAVEQKEEIAGLERRSKELQDLVEQTRAGLLAKDEHLIELKNRLENVEQHNRKLELDSVENSINSEIKLSPNEHSIEPIDDKNKALQDEILALQTALTQSQQSNEVLQQQLLELGNSRNELINMITIKHQESLSYHNEIQRLSQILTSEADKFKQLEAKLVQAGEASDEMAKKNEEIDKLLDQNNFLKEKCDVLTKNLLEEQSKLQQLIAEKSVPSDKEISLLKQLERLQSHLMEQEERYTQELLQAEQKSSQLRAKLTDLEQREKNSSTMYTSVSIRANQQVETLQNQLQMVTNQRDDLRKKISDLEDFNNKQAAGLANLQFVLEQFQKDKEKDVLKETERIRRQISTEKQVQNELRAEINSLKGQLEESKIGLQAASRLSDQLELLKKQNSGLKDEVSQLQQKLSKTQQAIHDLTSQTDGKIDKSLIKSLLVGFLSSGNSSNWNKDQSQVLKLIATVLDFNQQDHDKVKLNKPQSGSWLSSILSPQSNNSNMSHESLSQAFVKFLENESRPRVVPSLLSEEPNNHNSSTESSKRNTPSASPAPIVLNEVFLPTFADFGQSRNSSSILKDVLKDNNR</sequence>
<feature type="domain" description="GRIP" evidence="6">
    <location>
        <begin position="1286"/>
        <end position="1340"/>
    </location>
</feature>
<dbReference type="Proteomes" id="UP000019118">
    <property type="component" value="Unassembled WGS sequence"/>
</dbReference>
<dbReference type="GO" id="GO:0006888">
    <property type="term" value="P:endoplasmic reticulum to Golgi vesicle-mediated transport"/>
    <property type="evidence" value="ECO:0007669"/>
    <property type="project" value="TreeGrafter"/>
</dbReference>
<keyword evidence="8" id="KW-1185">Reference proteome</keyword>
<accession>A0AAR5NYG6</accession>
<evidence type="ECO:0000256" key="5">
    <source>
        <dbReference type="SAM" id="MobiDB-lite"/>
    </source>
</evidence>
<protein>
    <recommendedName>
        <fullName evidence="6">GRIP domain-containing protein</fullName>
    </recommendedName>
</protein>
<evidence type="ECO:0000256" key="1">
    <source>
        <dbReference type="ARBA" id="ARBA00004555"/>
    </source>
</evidence>
<evidence type="ECO:0000256" key="2">
    <source>
        <dbReference type="ARBA" id="ARBA00023034"/>
    </source>
</evidence>
<dbReference type="EnsemblMetazoa" id="XM_019898439.1">
    <property type="protein sequence ID" value="XP_019753998.1"/>
    <property type="gene ID" value="LOC109533192"/>
</dbReference>
<feature type="coiled-coil region" evidence="4">
    <location>
        <begin position="716"/>
        <end position="924"/>
    </location>
</feature>
<keyword evidence="2" id="KW-0333">Golgi apparatus</keyword>
<organism evidence="7 8">
    <name type="scientific">Dendroctonus ponderosae</name>
    <name type="common">Mountain pine beetle</name>
    <dbReference type="NCBI Taxonomy" id="77166"/>
    <lineage>
        <taxon>Eukaryota</taxon>
        <taxon>Metazoa</taxon>
        <taxon>Ecdysozoa</taxon>
        <taxon>Arthropoda</taxon>
        <taxon>Hexapoda</taxon>
        <taxon>Insecta</taxon>
        <taxon>Pterygota</taxon>
        <taxon>Neoptera</taxon>
        <taxon>Endopterygota</taxon>
        <taxon>Coleoptera</taxon>
        <taxon>Polyphaga</taxon>
        <taxon>Cucujiformia</taxon>
        <taxon>Curculionidae</taxon>
        <taxon>Scolytinae</taxon>
        <taxon>Dendroctonus</taxon>
    </lineage>
</organism>
<evidence type="ECO:0000256" key="4">
    <source>
        <dbReference type="SAM" id="Coils"/>
    </source>
</evidence>
<dbReference type="PANTHER" id="PTHR18921">
    <property type="entry name" value="MYOSIN HEAVY CHAIN - RELATED"/>
    <property type="match status" value="1"/>
</dbReference>
<evidence type="ECO:0000313" key="7">
    <source>
        <dbReference type="EnsemblMetazoa" id="XP_019753998.1"/>
    </source>
</evidence>
<feature type="region of interest" description="Disordered" evidence="5">
    <location>
        <begin position="1384"/>
        <end position="1409"/>
    </location>
</feature>
<dbReference type="GO" id="GO:0007030">
    <property type="term" value="P:Golgi organization"/>
    <property type="evidence" value="ECO:0007669"/>
    <property type="project" value="TreeGrafter"/>
</dbReference>
<evidence type="ECO:0000313" key="8">
    <source>
        <dbReference type="Proteomes" id="UP000019118"/>
    </source>
</evidence>
<feature type="coiled-coil region" evidence="4">
    <location>
        <begin position="1006"/>
        <end position="1177"/>
    </location>
</feature>
<reference evidence="7" key="2">
    <citation type="submission" date="2024-08" db="UniProtKB">
        <authorList>
            <consortium name="EnsemblMetazoa"/>
        </authorList>
    </citation>
    <scope>IDENTIFICATION</scope>
</reference>
<reference evidence="8" key="1">
    <citation type="journal article" date="2013" name="Genome Biol.">
        <title>Draft genome of the mountain pine beetle, Dendroctonus ponderosae Hopkins, a major forest pest.</title>
        <authorList>
            <person name="Keeling C.I."/>
            <person name="Yuen M.M."/>
            <person name="Liao N.Y."/>
            <person name="Docking T.R."/>
            <person name="Chan S.K."/>
            <person name="Taylor G.A."/>
            <person name="Palmquist D.L."/>
            <person name="Jackman S.D."/>
            <person name="Nguyen A."/>
            <person name="Li M."/>
            <person name="Henderson H."/>
            <person name="Janes J.K."/>
            <person name="Zhao Y."/>
            <person name="Pandoh P."/>
            <person name="Moore R."/>
            <person name="Sperling F.A."/>
            <person name="Huber D.P."/>
            <person name="Birol I."/>
            <person name="Jones S.J."/>
            <person name="Bohlmann J."/>
        </authorList>
    </citation>
    <scope>NUCLEOTIDE SEQUENCE</scope>
</reference>
<name>A0AAR5NYG6_DENPD</name>
<evidence type="ECO:0000259" key="6">
    <source>
        <dbReference type="PROSITE" id="PS50913"/>
    </source>
</evidence>